<comment type="cofactor">
    <cofactor evidence="1">
        <name>[3Fe-4S] cluster</name>
        <dbReference type="ChEBI" id="CHEBI:21137"/>
    </cofactor>
</comment>
<evidence type="ECO:0000256" key="9">
    <source>
        <dbReference type="SAM" id="MobiDB-lite"/>
    </source>
</evidence>
<protein>
    <recommendedName>
        <fullName evidence="8">Ferredoxin</fullName>
    </recommendedName>
</protein>
<keyword evidence="3 8" id="KW-0479">Metal-binding</keyword>
<feature type="region of interest" description="Disordered" evidence="9">
    <location>
        <begin position="125"/>
        <end position="148"/>
    </location>
</feature>
<keyword evidence="5 8" id="KW-0408">Iron</keyword>
<comment type="caution">
    <text evidence="10">The sequence shown here is derived from an EMBL/GenBank/DDBJ whole genome shotgun (WGS) entry which is preliminary data.</text>
</comment>
<evidence type="ECO:0000256" key="3">
    <source>
        <dbReference type="ARBA" id="ARBA00022723"/>
    </source>
</evidence>
<gene>
    <name evidence="10" type="ORF">STAFG_7078</name>
</gene>
<dbReference type="GO" id="GO:0005506">
    <property type="term" value="F:iron ion binding"/>
    <property type="evidence" value="ECO:0007669"/>
    <property type="project" value="UniProtKB-UniRule"/>
</dbReference>
<dbReference type="PANTHER" id="PTHR36923">
    <property type="entry name" value="FERREDOXIN"/>
    <property type="match status" value="1"/>
</dbReference>
<keyword evidence="4 8" id="KW-0249">Electron transport</keyword>
<dbReference type="PATRIC" id="fig|1283301.3.peg.7026"/>
<keyword evidence="7" id="KW-0003">3Fe-4S</keyword>
<keyword evidence="11" id="KW-1185">Reference proteome</keyword>
<dbReference type="SUPFAM" id="SSF54862">
    <property type="entry name" value="4Fe-4S ferredoxins"/>
    <property type="match status" value="1"/>
</dbReference>
<dbReference type="Proteomes" id="UP000015001">
    <property type="component" value="Unassembled WGS sequence"/>
</dbReference>
<feature type="compositionally biased region" description="Basic and acidic residues" evidence="9">
    <location>
        <begin position="125"/>
        <end position="140"/>
    </location>
</feature>
<dbReference type="InterPro" id="IPR051269">
    <property type="entry name" value="Fe-S_cluster_ET"/>
</dbReference>
<dbReference type="PRINTS" id="PR00352">
    <property type="entry name" value="3FE4SFRDOXIN"/>
</dbReference>
<dbReference type="AlphaFoldDB" id="S4NCJ6"/>
<dbReference type="GO" id="GO:0051538">
    <property type="term" value="F:3 iron, 4 sulfur cluster binding"/>
    <property type="evidence" value="ECO:0007669"/>
    <property type="project" value="UniProtKB-KW"/>
</dbReference>
<dbReference type="HOGENOM" id="CLU_1260826_0_0_11"/>
<dbReference type="EMBL" id="AOPY01001602">
    <property type="protein sequence ID" value="EPJ35864.1"/>
    <property type="molecule type" value="Genomic_DNA"/>
</dbReference>
<keyword evidence="6 8" id="KW-0411">Iron-sulfur</keyword>
<dbReference type="Gene3D" id="3.30.70.20">
    <property type="match status" value="1"/>
</dbReference>
<evidence type="ECO:0000256" key="2">
    <source>
        <dbReference type="ARBA" id="ARBA00022448"/>
    </source>
</evidence>
<evidence type="ECO:0000313" key="11">
    <source>
        <dbReference type="Proteomes" id="UP000015001"/>
    </source>
</evidence>
<keyword evidence="2 8" id="KW-0813">Transport</keyword>
<proteinExistence type="predicted"/>
<reference evidence="10 11" key="1">
    <citation type="submission" date="2013-02" db="EMBL/GenBank/DDBJ databases">
        <title>Draft Genome Sequence of Streptomyces afghaniensis, Which Produces Compounds of the Julimycin B-Complex.</title>
        <authorList>
            <person name="Gruening B.A."/>
            <person name="Praeg A."/>
            <person name="Erxleben A."/>
            <person name="Guenther S."/>
            <person name="Fiedler H.-P."/>
            <person name="Goodfellow M."/>
            <person name="Mueller M."/>
        </authorList>
    </citation>
    <scope>NUCLEOTIDE SEQUENCE [LARGE SCALE GENOMIC DNA]</scope>
    <source>
        <strain evidence="10 11">772</strain>
    </source>
</reference>
<comment type="function">
    <text evidence="8">Ferredoxins are iron-sulfur proteins that transfer electrons in a wide variety of metabolic reactions.</text>
</comment>
<evidence type="ECO:0000256" key="4">
    <source>
        <dbReference type="ARBA" id="ARBA00022982"/>
    </source>
</evidence>
<name>S4NCJ6_9ACTN</name>
<organism evidence="10 11">
    <name type="scientific">Streptomyces afghaniensis 772</name>
    <dbReference type="NCBI Taxonomy" id="1283301"/>
    <lineage>
        <taxon>Bacteria</taxon>
        <taxon>Bacillati</taxon>
        <taxon>Actinomycetota</taxon>
        <taxon>Actinomycetes</taxon>
        <taxon>Kitasatosporales</taxon>
        <taxon>Streptomycetaceae</taxon>
        <taxon>Streptomyces</taxon>
    </lineage>
</organism>
<feature type="region of interest" description="Disordered" evidence="9">
    <location>
        <begin position="63"/>
        <end position="109"/>
    </location>
</feature>
<accession>S4NCJ6</accession>
<evidence type="ECO:0000256" key="8">
    <source>
        <dbReference type="RuleBase" id="RU368020"/>
    </source>
</evidence>
<evidence type="ECO:0000256" key="6">
    <source>
        <dbReference type="ARBA" id="ARBA00023014"/>
    </source>
</evidence>
<dbReference type="Pfam" id="PF13370">
    <property type="entry name" value="Fer4_13"/>
    <property type="match status" value="1"/>
</dbReference>
<dbReference type="InterPro" id="IPR001080">
    <property type="entry name" value="3Fe4S_ferredoxin"/>
</dbReference>
<dbReference type="GO" id="GO:0009055">
    <property type="term" value="F:electron transfer activity"/>
    <property type="evidence" value="ECO:0007669"/>
    <property type="project" value="UniProtKB-UniRule"/>
</dbReference>
<evidence type="ECO:0000313" key="10">
    <source>
        <dbReference type="EMBL" id="EPJ35864.1"/>
    </source>
</evidence>
<feature type="compositionally biased region" description="Low complexity" evidence="9">
    <location>
        <begin position="89"/>
        <end position="106"/>
    </location>
</feature>
<evidence type="ECO:0000256" key="5">
    <source>
        <dbReference type="ARBA" id="ARBA00023004"/>
    </source>
</evidence>
<sequence length="219" mass="23532">MGDRWHVEVDRSLCIGSAQCLHHAPDGFRLDSARQSHPAAPDTDANERVLAAAESCPVEAITITRGGQRGAGVPAGGVRKQGRRRSRRPGSVSAAGRRSGRQARGPVVHLLPDGLVDLLGRQQDDRARADPARRRDDHAHGRGGGVARQLRRDVDVVVAEGPVHRLDPAPEALDHAPDDVTPPAPALLEQTLQSVRSQLHLEEVLRHEGALSLPPEKSL</sequence>
<dbReference type="PANTHER" id="PTHR36923:SF3">
    <property type="entry name" value="FERREDOXIN"/>
    <property type="match status" value="1"/>
</dbReference>
<evidence type="ECO:0000256" key="1">
    <source>
        <dbReference type="ARBA" id="ARBA00001927"/>
    </source>
</evidence>
<evidence type="ECO:0000256" key="7">
    <source>
        <dbReference type="ARBA" id="ARBA00023291"/>
    </source>
</evidence>